<evidence type="ECO:0000313" key="5">
    <source>
        <dbReference type="Proteomes" id="UP000092839"/>
    </source>
</evidence>
<proteinExistence type="predicted"/>
<evidence type="ECO:0008006" key="6">
    <source>
        <dbReference type="Google" id="ProtNLM"/>
    </source>
</evidence>
<keyword evidence="1" id="KW-0489">Methyltransferase</keyword>
<dbReference type="CDD" id="cd02440">
    <property type="entry name" value="AdoMet_MTases"/>
    <property type="match status" value="1"/>
</dbReference>
<dbReference type="SUPFAM" id="SSF53335">
    <property type="entry name" value="S-adenosyl-L-methionine-dependent methyltransferases"/>
    <property type="match status" value="1"/>
</dbReference>
<keyword evidence="3" id="KW-0949">S-adenosyl-L-methionine</keyword>
<dbReference type="PANTHER" id="PTHR45875">
    <property type="entry name" value="METHYLTRANSFERASE N6AMT1"/>
    <property type="match status" value="1"/>
</dbReference>
<dbReference type="GO" id="GO:0035657">
    <property type="term" value="C:eRF1 methyltransferase complex"/>
    <property type="evidence" value="ECO:0007669"/>
    <property type="project" value="TreeGrafter"/>
</dbReference>
<dbReference type="InterPro" id="IPR029063">
    <property type="entry name" value="SAM-dependent_MTases_sf"/>
</dbReference>
<gene>
    <name evidence="4" type="ORF">LMTR13_26135</name>
</gene>
<dbReference type="RefSeq" id="WP_065730291.1">
    <property type="nucleotide sequence ID" value="NZ_CP016428.1"/>
</dbReference>
<sequence>MNTPVDVSVRRQTTDVDAMLAELRLCERPHDVEVSGMPLHILPGVLSPRLSHAPDALMSKWRIDPGATVLDLGCGSGVLGLAALRAGAARLLALDINPQAVLTTEINIERLGYLDKAEVRCSDTYSALQSGEKFDVILFAAPYWNRKAKDDLERSCYDEDHKVMASALAGAHLWLNAAGVMYVVFSDQGDVGRVLNLIDESRLRARDMHIFRPSIAGGHVRIVWELTAR</sequence>
<evidence type="ECO:0000256" key="1">
    <source>
        <dbReference type="ARBA" id="ARBA00022603"/>
    </source>
</evidence>
<dbReference type="GO" id="GO:0032259">
    <property type="term" value="P:methylation"/>
    <property type="evidence" value="ECO:0007669"/>
    <property type="project" value="UniProtKB-KW"/>
</dbReference>
<dbReference type="OrthoDB" id="267914at2"/>
<dbReference type="PANTHER" id="PTHR45875:SF1">
    <property type="entry name" value="METHYLTRANSFERASE N6AMT1"/>
    <property type="match status" value="1"/>
</dbReference>
<dbReference type="STRING" id="1274631.LMTR13_26135"/>
<name>A0A1B1UK24_9BRAD</name>
<keyword evidence="2" id="KW-0808">Transferase</keyword>
<dbReference type="Proteomes" id="UP000092839">
    <property type="component" value="Chromosome"/>
</dbReference>
<dbReference type="AlphaFoldDB" id="A0A1B1UK24"/>
<accession>A0A1B1UK24</accession>
<organism evidence="4 5">
    <name type="scientific">Bradyrhizobium icense</name>
    <dbReference type="NCBI Taxonomy" id="1274631"/>
    <lineage>
        <taxon>Bacteria</taxon>
        <taxon>Pseudomonadati</taxon>
        <taxon>Pseudomonadota</taxon>
        <taxon>Alphaproteobacteria</taxon>
        <taxon>Hyphomicrobiales</taxon>
        <taxon>Nitrobacteraceae</taxon>
        <taxon>Bradyrhizobium</taxon>
    </lineage>
</organism>
<dbReference type="KEGG" id="bic:LMTR13_26135"/>
<dbReference type="GO" id="GO:0008276">
    <property type="term" value="F:protein methyltransferase activity"/>
    <property type="evidence" value="ECO:0007669"/>
    <property type="project" value="TreeGrafter"/>
</dbReference>
<dbReference type="Pfam" id="PF06325">
    <property type="entry name" value="PrmA"/>
    <property type="match status" value="1"/>
</dbReference>
<reference evidence="4 5" key="1">
    <citation type="submission" date="2016-07" db="EMBL/GenBank/DDBJ databases">
        <title>Complete genome sequence of Bradyrhizobium icense LMTR 13T, a potential inoculant strain isolated from lima bean (Phaseolus lunatus) in Peru.</title>
        <authorList>
            <person name="Ormeno-Orrillo E."/>
            <person name="Duran D."/>
            <person name="Rogel M.A."/>
            <person name="Rey L."/>
            <person name="Imperial J."/>
            <person name="Ruiz-Argueso T."/>
            <person name="Martinez-Romero E."/>
        </authorList>
    </citation>
    <scope>NUCLEOTIDE SEQUENCE [LARGE SCALE GENOMIC DNA]</scope>
    <source>
        <strain evidence="4 5">LMTR 13</strain>
    </source>
</reference>
<evidence type="ECO:0000256" key="3">
    <source>
        <dbReference type="ARBA" id="ARBA00022691"/>
    </source>
</evidence>
<protein>
    <recommendedName>
        <fullName evidence="6">Methyltransferase</fullName>
    </recommendedName>
</protein>
<dbReference type="Gene3D" id="3.40.50.150">
    <property type="entry name" value="Vaccinia Virus protein VP39"/>
    <property type="match status" value="1"/>
</dbReference>
<dbReference type="InterPro" id="IPR052190">
    <property type="entry name" value="Euk-Arch_PrmC-MTase"/>
</dbReference>
<dbReference type="GO" id="GO:0008757">
    <property type="term" value="F:S-adenosylmethionine-dependent methyltransferase activity"/>
    <property type="evidence" value="ECO:0007669"/>
    <property type="project" value="TreeGrafter"/>
</dbReference>
<dbReference type="EMBL" id="CP016428">
    <property type="protein sequence ID" value="ANW03104.1"/>
    <property type="molecule type" value="Genomic_DNA"/>
</dbReference>
<keyword evidence="5" id="KW-1185">Reference proteome</keyword>
<evidence type="ECO:0000256" key="2">
    <source>
        <dbReference type="ARBA" id="ARBA00022679"/>
    </source>
</evidence>
<evidence type="ECO:0000313" key="4">
    <source>
        <dbReference type="EMBL" id="ANW03104.1"/>
    </source>
</evidence>